<keyword evidence="3" id="KW-1185">Reference proteome</keyword>
<feature type="domain" description="Reverse transcriptase Ty1/copia-type" evidence="1">
    <location>
        <begin position="20"/>
        <end position="124"/>
    </location>
</feature>
<dbReference type="Proteomes" id="UP000499080">
    <property type="component" value="Unassembled WGS sequence"/>
</dbReference>
<organism evidence="2 3">
    <name type="scientific">Araneus ventricosus</name>
    <name type="common">Orbweaver spider</name>
    <name type="synonym">Epeira ventricosa</name>
    <dbReference type="NCBI Taxonomy" id="182803"/>
    <lineage>
        <taxon>Eukaryota</taxon>
        <taxon>Metazoa</taxon>
        <taxon>Ecdysozoa</taxon>
        <taxon>Arthropoda</taxon>
        <taxon>Chelicerata</taxon>
        <taxon>Arachnida</taxon>
        <taxon>Araneae</taxon>
        <taxon>Araneomorphae</taxon>
        <taxon>Entelegynae</taxon>
        <taxon>Araneoidea</taxon>
        <taxon>Araneidae</taxon>
        <taxon>Araneus</taxon>
    </lineage>
</organism>
<accession>A0A4Y2CW43</accession>
<dbReference type="InterPro" id="IPR013103">
    <property type="entry name" value="RVT_2"/>
</dbReference>
<proteinExistence type="predicted"/>
<evidence type="ECO:0000313" key="3">
    <source>
        <dbReference type="Proteomes" id="UP000499080"/>
    </source>
</evidence>
<comment type="caution">
    <text evidence="2">The sequence shown here is derived from an EMBL/GenBank/DDBJ whole genome shotgun (WGS) entry which is preliminary data.</text>
</comment>
<dbReference type="Pfam" id="PF07727">
    <property type="entry name" value="RVT_2"/>
    <property type="match status" value="1"/>
</dbReference>
<dbReference type="OrthoDB" id="6434337at2759"/>
<gene>
    <name evidence="2" type="ORF">AVEN_52775_1</name>
</gene>
<name>A0A4Y2CW43_ARAVE</name>
<evidence type="ECO:0000313" key="2">
    <source>
        <dbReference type="EMBL" id="GBM08702.1"/>
    </source>
</evidence>
<reference evidence="2 3" key="1">
    <citation type="journal article" date="2019" name="Sci. Rep.">
        <title>Orb-weaving spider Araneus ventricosus genome elucidates the spidroin gene catalogue.</title>
        <authorList>
            <person name="Kono N."/>
            <person name="Nakamura H."/>
            <person name="Ohtoshi R."/>
            <person name="Moran D.A.P."/>
            <person name="Shinohara A."/>
            <person name="Yoshida Y."/>
            <person name="Fujiwara M."/>
            <person name="Mori M."/>
            <person name="Tomita M."/>
            <person name="Arakawa K."/>
        </authorList>
    </citation>
    <scope>NUCLEOTIDE SEQUENCE [LARGE SCALE GENOMIC DNA]</scope>
</reference>
<dbReference type="AlphaFoldDB" id="A0A4Y2CW43"/>
<protein>
    <recommendedName>
        <fullName evidence="1">Reverse transcriptase Ty1/copia-type domain-containing protein</fullName>
    </recommendedName>
</protein>
<sequence length="133" mass="15428">MDSNKPLAVGTSILENFFKSELVFKTNEADPCLYIRDKDGKKLIVCLYVDDGLVAATDLQESEKFIDDLNSRFKITTKQANYFLGLEMHHFEDESIKINQQAYAKRVLQKFYMEHSKPVSTPMLIGMYNPRFF</sequence>
<dbReference type="EMBL" id="BGPR01000260">
    <property type="protein sequence ID" value="GBM08702.1"/>
    <property type="molecule type" value="Genomic_DNA"/>
</dbReference>
<evidence type="ECO:0000259" key="1">
    <source>
        <dbReference type="Pfam" id="PF07727"/>
    </source>
</evidence>